<dbReference type="PANTHER" id="PTHR31900:SF28">
    <property type="entry name" value="FBD DOMAIN-CONTAINING PROTEIN"/>
    <property type="match status" value="1"/>
</dbReference>
<accession>A0AAU9SPG7</accession>
<dbReference type="SUPFAM" id="SSF52047">
    <property type="entry name" value="RNI-like"/>
    <property type="match status" value="2"/>
</dbReference>
<dbReference type="PROSITE" id="PS50181">
    <property type="entry name" value="FBOX"/>
    <property type="match status" value="2"/>
</dbReference>
<dbReference type="CDD" id="cd22160">
    <property type="entry name" value="F-box_AtFBL13-like"/>
    <property type="match status" value="1"/>
</dbReference>
<dbReference type="InterPro" id="IPR036047">
    <property type="entry name" value="F-box-like_dom_sf"/>
</dbReference>
<dbReference type="InterPro" id="IPR053781">
    <property type="entry name" value="F-box_AtFBL13-like"/>
</dbReference>
<proteinExistence type="predicted"/>
<sequence length="1000" mass="113515">MQDLTIGAMKSARLGIEEVAYPDRISRLPDDVLLQILASVPVRTAMRTSLLSKRWKSVWKMMPMLVYDDTCPYTGLVGFDQFCGMSLPLHPHLKTLNLKLQKNYDSLDTLLFPNIRSTLPKLTITLKSHPCSYCSISFPNNLDVFKTLVVLKLQERILVDVVGSPVCFPSLKSMHLTLVRFACEESLRTILSACPVLEELFLQRLSSVGRFLFTISVPSLQRLFITKEPGYYRDDDARFEINAPSLKYLDIFDLSGCFNFVEDMPKLVESDVAVHHSETDKFLRFFTSAKFLSIRLYASKVLLLADNVSQSLLHLELHIYNKIPCNLLMHLLNKSPKLQVLKLHEKHLMHTREIDDRPLSMCSPSSVPECLSFHLETLQWRGYEGTEEEKEIAVYILKNAPCLKTAAISIYSDSKEGPRGGEKDLMMIKELKSMSMASTSCRLIGSVTYPKICSSETSRYGGSETEEEKEAAVYIFKTARCLKSALISLQSTVMKKDKTMIKELESMSKASTSCQLVVQLSKAMKSARLGIEEVAYPDRISRLPDDVLLQILASVPVRSAMCTSSLSKRWKSVWKMMPMLVYDETCPYNGSLGFDQFCGMSLPLHEGPLLKTLNLKLRKNSDSLDTLLFPNIRSTLLELTITLKSYPCSFSSISFPNNLNVFKTLVVLKLQERILVDVVGSPVCFPSLKSMHLTCVRFACEESLCTILSACPVLEELFLQRLCSVGRFLFTISVPSLQRLFITKEPGYYRDDDARFEINAPSLKYLQIFDRVGCFNFVEDMPKLVEANVSVHESKTGRLLKFLTLLEHLSICLYPSMASHLTGTSIPKGLLHLELHIYDQLQLNLLMRLLQDCPKLRALKINQKNRVHTEEDIKVQPSSVPECLSFHLETLQWMGYGGTLEEREAAVYILKNAHRLKTASISLHSTGTESNMLMVKDLRSMSKASASCQLRRYQSLLRYREGSDKCKGLENLSRPFFTCSLALQMSKWWKQEERLLTLFA</sequence>
<dbReference type="InterPro" id="IPR032675">
    <property type="entry name" value="LRR_dom_sf"/>
</dbReference>
<dbReference type="Pfam" id="PF08387">
    <property type="entry name" value="FBD"/>
    <property type="match status" value="2"/>
</dbReference>
<name>A0AAU9SPG7_THLAR</name>
<dbReference type="SMART" id="SM00256">
    <property type="entry name" value="FBOX"/>
    <property type="match status" value="2"/>
</dbReference>
<dbReference type="InterPro" id="IPR006566">
    <property type="entry name" value="FBD"/>
</dbReference>
<evidence type="ECO:0000259" key="1">
    <source>
        <dbReference type="PROSITE" id="PS50181"/>
    </source>
</evidence>
<dbReference type="Pfam" id="PF07723">
    <property type="entry name" value="LRR_2"/>
    <property type="match status" value="1"/>
</dbReference>
<protein>
    <recommendedName>
        <fullName evidence="1">F-box domain-containing protein</fullName>
    </recommendedName>
</protein>
<feature type="domain" description="F-box" evidence="1">
    <location>
        <begin position="22"/>
        <end position="70"/>
    </location>
</feature>
<dbReference type="InterPro" id="IPR055411">
    <property type="entry name" value="LRR_FXL15/At3g58940/PEG3-like"/>
</dbReference>
<organism evidence="2 3">
    <name type="scientific">Thlaspi arvense</name>
    <name type="common">Field penny-cress</name>
    <dbReference type="NCBI Taxonomy" id="13288"/>
    <lineage>
        <taxon>Eukaryota</taxon>
        <taxon>Viridiplantae</taxon>
        <taxon>Streptophyta</taxon>
        <taxon>Embryophyta</taxon>
        <taxon>Tracheophyta</taxon>
        <taxon>Spermatophyta</taxon>
        <taxon>Magnoliopsida</taxon>
        <taxon>eudicotyledons</taxon>
        <taxon>Gunneridae</taxon>
        <taxon>Pentapetalae</taxon>
        <taxon>rosids</taxon>
        <taxon>malvids</taxon>
        <taxon>Brassicales</taxon>
        <taxon>Brassicaceae</taxon>
        <taxon>Thlaspideae</taxon>
        <taxon>Thlaspi</taxon>
    </lineage>
</organism>
<dbReference type="EMBL" id="OU466862">
    <property type="protein sequence ID" value="CAH2069703.1"/>
    <property type="molecule type" value="Genomic_DNA"/>
</dbReference>
<dbReference type="InterPro" id="IPR050232">
    <property type="entry name" value="FBL13/AtMIF1-like"/>
</dbReference>
<evidence type="ECO:0000313" key="3">
    <source>
        <dbReference type="Proteomes" id="UP000836841"/>
    </source>
</evidence>
<dbReference type="Gene3D" id="3.80.10.10">
    <property type="entry name" value="Ribonuclease Inhibitor"/>
    <property type="match status" value="2"/>
</dbReference>
<dbReference type="InterPro" id="IPR001810">
    <property type="entry name" value="F-box_dom"/>
</dbReference>
<dbReference type="InterPro" id="IPR013101">
    <property type="entry name" value="LRR_PRU1-like"/>
</dbReference>
<feature type="domain" description="F-box" evidence="1">
    <location>
        <begin position="537"/>
        <end position="585"/>
    </location>
</feature>
<gene>
    <name evidence="2" type="ORF">TAV2_LOCUS20299</name>
</gene>
<dbReference type="SUPFAM" id="SSF81383">
    <property type="entry name" value="F-box domain"/>
    <property type="match status" value="2"/>
</dbReference>
<keyword evidence="3" id="KW-1185">Reference proteome</keyword>
<dbReference type="Pfam" id="PF24758">
    <property type="entry name" value="LRR_At5g56370"/>
    <property type="match status" value="1"/>
</dbReference>
<dbReference type="Proteomes" id="UP000836841">
    <property type="component" value="Chromosome 6"/>
</dbReference>
<dbReference type="AlphaFoldDB" id="A0AAU9SPG7"/>
<evidence type="ECO:0000313" key="2">
    <source>
        <dbReference type="EMBL" id="CAH2069703.1"/>
    </source>
</evidence>
<dbReference type="Pfam" id="PF00646">
    <property type="entry name" value="F-box"/>
    <property type="match status" value="2"/>
</dbReference>
<reference evidence="2 3" key="1">
    <citation type="submission" date="2022-03" db="EMBL/GenBank/DDBJ databases">
        <authorList>
            <person name="Nunn A."/>
            <person name="Chopra R."/>
            <person name="Nunn A."/>
            <person name="Contreras Garrido A."/>
        </authorList>
    </citation>
    <scope>NUCLEOTIDE SEQUENCE [LARGE SCALE GENOMIC DNA]</scope>
</reference>
<dbReference type="PANTHER" id="PTHR31900">
    <property type="entry name" value="F-BOX/RNI SUPERFAMILY PROTEIN-RELATED"/>
    <property type="match status" value="1"/>
</dbReference>
<dbReference type="SMART" id="SM00579">
    <property type="entry name" value="FBD"/>
    <property type="match status" value="3"/>
</dbReference>
<dbReference type="Gene3D" id="1.20.1280.50">
    <property type="match status" value="2"/>
</dbReference>